<proteinExistence type="predicted"/>
<dbReference type="AlphaFoldDB" id="A0A248JS13"/>
<accession>A0A248JS13</accession>
<sequence length="214" mass="23344">MVTEVPEIDIEALLVWVYQRQRADLVVDRGVGLHELEREAAGIPVTRRTADGTGSSIAVLGCRVDNSGTPSGVLHPDAEAVHDAVCRAPRPLWTGLLIEVGRTGERPDWLPGARVEEQAILHRGKVVFVVDDDGCIVGPKVRTVLVRDEVGPDGRVRQVTLDRSPAALELGRRVYAEWRAALAWLVDELVSRQLLASHRVTGPAAPDEPWVSVL</sequence>
<organism evidence="1 2">
    <name type="scientific">Nitrospirillum viridazoti CBAmc</name>
    <dbReference type="NCBI Taxonomy" id="1441467"/>
    <lineage>
        <taxon>Bacteria</taxon>
        <taxon>Pseudomonadati</taxon>
        <taxon>Pseudomonadota</taxon>
        <taxon>Alphaproteobacteria</taxon>
        <taxon>Rhodospirillales</taxon>
        <taxon>Azospirillaceae</taxon>
        <taxon>Nitrospirillum</taxon>
        <taxon>Nitrospirillum viridazoti</taxon>
    </lineage>
</organism>
<protein>
    <submittedName>
        <fullName evidence="1">Uncharacterized protein</fullName>
    </submittedName>
</protein>
<evidence type="ECO:0000313" key="1">
    <source>
        <dbReference type="EMBL" id="ASG21399.1"/>
    </source>
</evidence>
<keyword evidence="2" id="KW-1185">Reference proteome</keyword>
<dbReference type="EMBL" id="CP022110">
    <property type="protein sequence ID" value="ASG21399.1"/>
    <property type="molecule type" value="Genomic_DNA"/>
</dbReference>
<gene>
    <name evidence="1" type="ORF">Y958_11595</name>
</gene>
<dbReference type="RefSeq" id="WP_088872103.1">
    <property type="nucleotide sequence ID" value="NZ_CP022110.1"/>
</dbReference>
<name>A0A248JS13_9PROT</name>
<dbReference type="KEGG" id="nao:Y958_11595"/>
<evidence type="ECO:0000313" key="2">
    <source>
        <dbReference type="Proteomes" id="UP000197153"/>
    </source>
</evidence>
<reference evidence="1 2" key="1">
    <citation type="submission" date="2017-06" db="EMBL/GenBank/DDBJ databases">
        <title>Complete genome sequence of Nitrospirillum amazonense strain CBAmC, an endophytic nitrogen-fixing and plant growth-promoting bacterium, isolated from sugarcane.</title>
        <authorList>
            <person name="Schwab S."/>
            <person name="dos Santos Teixeira K.R."/>
            <person name="Simoes Araujo J.L."/>
            <person name="Soares Vidal M."/>
            <person name="Borges de Freitas H.R."/>
            <person name="Rivello Crivelaro A.L."/>
            <person name="Bueno de Camargo Nunes A."/>
            <person name="dos Santos C.M."/>
            <person name="Palmeira da Silva Rosa D."/>
            <person name="da Silva Padilha D."/>
            <person name="da Silva E."/>
            <person name="Araujo Terra L."/>
            <person name="Soares Mendes V."/>
            <person name="Farinelli L."/>
            <person name="Magalhaes Cruz L."/>
            <person name="Baldani J.I."/>
        </authorList>
    </citation>
    <scope>NUCLEOTIDE SEQUENCE [LARGE SCALE GENOMIC DNA]</scope>
    <source>
        <strain evidence="1 2">CBAmC</strain>
    </source>
</reference>
<dbReference type="Proteomes" id="UP000197153">
    <property type="component" value="Chromosome 1"/>
</dbReference>